<sequence>MHQLLIDNFCRYISLTEEEKAKIPGFFRHKKLRKRQYLLEEGAICNADHFVIKGCLRQYEVDNEGRENVMQFALEDWWIADLYSMLTHTPSLYNIDALEDTEVLVLEYAQQQQLFNEIPAMNIYWRMIMQKAFVTLQRRVLFLQKPLEERYQDFLAQYAYFEQRIPQHQIASYLGITRESLSRIRSASLKQKG</sequence>
<dbReference type="Pfam" id="PF00027">
    <property type="entry name" value="cNMP_binding"/>
    <property type="match status" value="1"/>
</dbReference>
<dbReference type="InterPro" id="IPR000595">
    <property type="entry name" value="cNMP-bd_dom"/>
</dbReference>
<keyword evidence="2" id="KW-0808">Transferase</keyword>
<reference evidence="2 3" key="1">
    <citation type="submission" date="2016-10" db="EMBL/GenBank/DDBJ databases">
        <authorList>
            <person name="de Groot N.N."/>
        </authorList>
    </citation>
    <scope>NUCLEOTIDE SEQUENCE [LARGE SCALE GENOMIC DNA]</scope>
    <source>
        <strain evidence="2 3">DSM 21039</strain>
    </source>
</reference>
<dbReference type="STRING" id="573321.SAMN04488505_102636"/>
<evidence type="ECO:0000313" key="2">
    <source>
        <dbReference type="EMBL" id="SEL59510.1"/>
    </source>
</evidence>
<dbReference type="RefSeq" id="WP_089910256.1">
    <property type="nucleotide sequence ID" value="NZ_FOBB01000002.1"/>
</dbReference>
<dbReference type="EMBL" id="FOBB01000002">
    <property type="protein sequence ID" value="SEL59510.1"/>
    <property type="molecule type" value="Genomic_DNA"/>
</dbReference>
<gene>
    <name evidence="2" type="ORF">SAMN04488505_102636</name>
</gene>
<dbReference type="AlphaFoldDB" id="A0A1H7RGP2"/>
<dbReference type="InterPro" id="IPR014710">
    <property type="entry name" value="RmlC-like_jellyroll"/>
</dbReference>
<dbReference type="GO" id="GO:0016301">
    <property type="term" value="F:kinase activity"/>
    <property type="evidence" value="ECO:0007669"/>
    <property type="project" value="UniProtKB-KW"/>
</dbReference>
<name>A0A1H7RGP2_9BACT</name>
<evidence type="ECO:0000259" key="1">
    <source>
        <dbReference type="Pfam" id="PF00027"/>
    </source>
</evidence>
<dbReference type="InterPro" id="IPR018490">
    <property type="entry name" value="cNMP-bd_dom_sf"/>
</dbReference>
<keyword evidence="2" id="KW-0418">Kinase</keyword>
<evidence type="ECO:0000313" key="3">
    <source>
        <dbReference type="Proteomes" id="UP000198984"/>
    </source>
</evidence>
<feature type="domain" description="Cyclic nucleotide-binding" evidence="1">
    <location>
        <begin position="30"/>
        <end position="116"/>
    </location>
</feature>
<organism evidence="2 3">
    <name type="scientific">Chitinophaga rupis</name>
    <dbReference type="NCBI Taxonomy" id="573321"/>
    <lineage>
        <taxon>Bacteria</taxon>
        <taxon>Pseudomonadati</taxon>
        <taxon>Bacteroidota</taxon>
        <taxon>Chitinophagia</taxon>
        <taxon>Chitinophagales</taxon>
        <taxon>Chitinophagaceae</taxon>
        <taxon>Chitinophaga</taxon>
    </lineage>
</organism>
<dbReference type="Proteomes" id="UP000198984">
    <property type="component" value="Unassembled WGS sequence"/>
</dbReference>
<dbReference type="CDD" id="cd00038">
    <property type="entry name" value="CAP_ED"/>
    <property type="match status" value="1"/>
</dbReference>
<dbReference type="Gene3D" id="2.60.120.10">
    <property type="entry name" value="Jelly Rolls"/>
    <property type="match status" value="1"/>
</dbReference>
<dbReference type="SUPFAM" id="SSF51206">
    <property type="entry name" value="cAMP-binding domain-like"/>
    <property type="match status" value="1"/>
</dbReference>
<accession>A0A1H7RGP2</accession>
<dbReference type="OrthoDB" id="9152304at2"/>
<proteinExistence type="predicted"/>
<protein>
    <submittedName>
        <fullName evidence="2">cAMP-binding domain of CRP or a regulatory subunit of cAMP-dependent protein kinases</fullName>
    </submittedName>
</protein>
<keyword evidence="3" id="KW-1185">Reference proteome</keyword>